<dbReference type="KEGG" id="mgod:E7746_03890"/>
<proteinExistence type="predicted"/>
<keyword evidence="3" id="KW-1185">Reference proteome</keyword>
<dbReference type="RefSeq" id="WP_136409897.1">
    <property type="nucleotide sequence ID" value="NZ_CP039393.1"/>
</dbReference>
<dbReference type="Gene3D" id="2.40.160.20">
    <property type="match status" value="1"/>
</dbReference>
<sequence length="402" mass="45041">MIFKYIIAITALLASASVNAANLSEQDTCANAPKYIHRIGADLRGGYVASSSNHVAQDYDETGATKLHSAMSAHLKYSFKYSDVTRTGRLYPDTYQGIGLSYTTFFDNARTGSPINLYLFQGAPIIKLSPRLSLDYEWNFGASFGWKKYNPDLPPVNIIVGSKVNAYINLGFMLNYRMSRQWSLTAGIDMTHYSNGNTSWPNPGVNSLGARVGMTYTFDDRTKSSLDTPYPAVDPVKPHISYDLVVYGAARKRMIMLHDSPELLPGRFGIAGINFSPMYNFNRFFRAGMSVDIQYDESSDLASYWVDGTYGDDIKFHRPPFFHQVSAGLSLRGELVMPIFSINAGVGYNILGNPDTRNLYQVLALKVHMTRSLFLHIGYQLNKFENPNNLMIGIGYRFNDLR</sequence>
<protein>
    <submittedName>
        <fullName evidence="2">Acyloxyacyl hydrolase</fullName>
    </submittedName>
</protein>
<dbReference type="InterPro" id="IPR018550">
    <property type="entry name" value="Lipid-A_deacylase-rel"/>
</dbReference>
<dbReference type="OrthoDB" id="627554at2"/>
<evidence type="ECO:0000313" key="2">
    <source>
        <dbReference type="EMBL" id="QCD35081.1"/>
    </source>
</evidence>
<evidence type="ECO:0000313" key="3">
    <source>
        <dbReference type="Proteomes" id="UP000297031"/>
    </source>
</evidence>
<keyword evidence="2" id="KW-0378">Hydrolase</keyword>
<dbReference type="GO" id="GO:0016787">
    <property type="term" value="F:hydrolase activity"/>
    <property type="evidence" value="ECO:0007669"/>
    <property type="project" value="UniProtKB-KW"/>
</dbReference>
<reference evidence="2 3" key="1">
    <citation type="submission" date="2019-02" db="EMBL/GenBank/DDBJ databases">
        <title>Isolation and identification of novel species under the genus Muribaculum.</title>
        <authorList>
            <person name="Miyake S."/>
            <person name="Ding Y."/>
            <person name="Low A."/>
            <person name="Soh M."/>
            <person name="Seedorf H."/>
        </authorList>
    </citation>
    <scope>NUCLEOTIDE SEQUENCE [LARGE SCALE GENOMIC DNA]</scope>
    <source>
        <strain evidence="2 3">TLL-A4</strain>
    </source>
</reference>
<dbReference type="AlphaFoldDB" id="A0A4P7VMR9"/>
<accession>A0A4P7VMR9</accession>
<dbReference type="EMBL" id="CP039393">
    <property type="protein sequence ID" value="QCD35081.1"/>
    <property type="molecule type" value="Genomic_DNA"/>
</dbReference>
<feature type="signal peptide" evidence="1">
    <location>
        <begin position="1"/>
        <end position="20"/>
    </location>
</feature>
<keyword evidence="1" id="KW-0732">Signal</keyword>
<organism evidence="2 3">
    <name type="scientific">Muribaculum gordoncarteri</name>
    <dbReference type="NCBI Taxonomy" id="2530390"/>
    <lineage>
        <taxon>Bacteria</taxon>
        <taxon>Pseudomonadati</taxon>
        <taxon>Bacteroidota</taxon>
        <taxon>Bacteroidia</taxon>
        <taxon>Bacteroidales</taxon>
        <taxon>Muribaculaceae</taxon>
        <taxon>Muribaculum</taxon>
    </lineage>
</organism>
<gene>
    <name evidence="2" type="ORF">E7746_03890</name>
</gene>
<evidence type="ECO:0000256" key="1">
    <source>
        <dbReference type="SAM" id="SignalP"/>
    </source>
</evidence>
<feature type="chain" id="PRO_5020287237" evidence="1">
    <location>
        <begin position="21"/>
        <end position="402"/>
    </location>
</feature>
<dbReference type="Proteomes" id="UP000297031">
    <property type="component" value="Chromosome"/>
</dbReference>
<name>A0A4P7VMR9_9BACT</name>
<dbReference type="Pfam" id="PF09411">
    <property type="entry name" value="PagL"/>
    <property type="match status" value="1"/>
</dbReference>